<evidence type="ECO:0000256" key="1">
    <source>
        <dbReference type="SAM" id="MobiDB-lite"/>
    </source>
</evidence>
<dbReference type="Proteomes" id="UP000887578">
    <property type="component" value="Unplaced"/>
</dbReference>
<dbReference type="AlphaFoldDB" id="A0A914Q974"/>
<proteinExistence type="predicted"/>
<evidence type="ECO:0000313" key="2">
    <source>
        <dbReference type="Proteomes" id="UP000887578"/>
    </source>
</evidence>
<feature type="region of interest" description="Disordered" evidence="1">
    <location>
        <begin position="1"/>
        <end position="167"/>
    </location>
</feature>
<sequence length="275" mass="29387">MSSNGDAYEKENKENVSGSNLHYSKVVTEASDGSSSVNSASSGGSGASTSTSAASGSSKNGNKSSSASDGSNNGSNTTSSASGGSKSGRKSYSSVSVASESRNVAGTSSTQRHRTESEKTHGSRKRSRSESFLTKISGSPESLDSGGRSGTPVKKPMKNVKLENDGKKECNAKDDKKMAALKIGDPNSCSNFAADVEFFGSRFTESINQMAAYDDPVTELDVNQERGRFILQSVQENVAEVNRVLQRLQRAATLVIRLYHRVFYCYIIVFVRFEF</sequence>
<dbReference type="WBParaSite" id="PDA_v2.g28059.t1">
    <property type="protein sequence ID" value="PDA_v2.g28059.t1"/>
    <property type="gene ID" value="PDA_v2.g28059"/>
</dbReference>
<feature type="compositionally biased region" description="Polar residues" evidence="1">
    <location>
        <begin position="130"/>
        <end position="142"/>
    </location>
</feature>
<name>A0A914Q974_9BILA</name>
<organism evidence="2 3">
    <name type="scientific">Panagrolaimus davidi</name>
    <dbReference type="NCBI Taxonomy" id="227884"/>
    <lineage>
        <taxon>Eukaryota</taxon>
        <taxon>Metazoa</taxon>
        <taxon>Ecdysozoa</taxon>
        <taxon>Nematoda</taxon>
        <taxon>Chromadorea</taxon>
        <taxon>Rhabditida</taxon>
        <taxon>Tylenchina</taxon>
        <taxon>Panagrolaimomorpha</taxon>
        <taxon>Panagrolaimoidea</taxon>
        <taxon>Panagrolaimidae</taxon>
        <taxon>Panagrolaimus</taxon>
    </lineage>
</organism>
<keyword evidence="2" id="KW-1185">Reference proteome</keyword>
<accession>A0A914Q974</accession>
<evidence type="ECO:0000313" key="3">
    <source>
        <dbReference type="WBParaSite" id="PDA_v2.g28059.t1"/>
    </source>
</evidence>
<feature type="compositionally biased region" description="Low complexity" evidence="1">
    <location>
        <begin position="30"/>
        <end position="105"/>
    </location>
</feature>
<protein>
    <submittedName>
        <fullName evidence="3">Uncharacterized protein</fullName>
    </submittedName>
</protein>
<reference evidence="3" key="1">
    <citation type="submission" date="2022-11" db="UniProtKB">
        <authorList>
            <consortium name="WormBaseParasite"/>
        </authorList>
    </citation>
    <scope>IDENTIFICATION</scope>
</reference>